<dbReference type="Gene3D" id="1.10.287.470">
    <property type="entry name" value="Helix hairpin bin"/>
    <property type="match status" value="1"/>
</dbReference>
<feature type="domain" description="YbhG-like alpha-helical hairpin" evidence="6">
    <location>
        <begin position="86"/>
        <end position="214"/>
    </location>
</feature>
<dbReference type="STRING" id="476652.DEAC_c21450"/>
<proteinExistence type="inferred from homology"/>
<dbReference type="EMBL" id="LDZY01000006">
    <property type="protein sequence ID" value="KLU66106.1"/>
    <property type="molecule type" value="Genomic_DNA"/>
</dbReference>
<dbReference type="InterPro" id="IPR006143">
    <property type="entry name" value="RND_pump_MFP"/>
</dbReference>
<protein>
    <submittedName>
        <fullName evidence="8">Putative multidrug resistance protein EmrK</fullName>
    </submittedName>
</protein>
<keyword evidence="3 4" id="KW-0175">Coiled coil</keyword>
<dbReference type="InterPro" id="IPR058792">
    <property type="entry name" value="Beta-barrel_RND_2"/>
</dbReference>
<evidence type="ECO:0000259" key="6">
    <source>
        <dbReference type="Pfam" id="PF25881"/>
    </source>
</evidence>
<accession>A0A0J1IN44</accession>
<gene>
    <name evidence="8" type="primary">emrK_3</name>
    <name evidence="8" type="ORF">DEAC_c21450</name>
</gene>
<organism evidence="8 9">
    <name type="scientific">Desulfosporosinus acididurans</name>
    <dbReference type="NCBI Taxonomy" id="476652"/>
    <lineage>
        <taxon>Bacteria</taxon>
        <taxon>Bacillati</taxon>
        <taxon>Bacillota</taxon>
        <taxon>Clostridia</taxon>
        <taxon>Eubacteriales</taxon>
        <taxon>Desulfitobacteriaceae</taxon>
        <taxon>Desulfosporosinus</taxon>
    </lineage>
</organism>
<dbReference type="RefSeq" id="WP_047809988.1">
    <property type="nucleotide sequence ID" value="NZ_LDZY01000006.1"/>
</dbReference>
<feature type="coiled-coil region" evidence="4">
    <location>
        <begin position="88"/>
        <end position="115"/>
    </location>
</feature>
<evidence type="ECO:0000259" key="7">
    <source>
        <dbReference type="Pfam" id="PF25954"/>
    </source>
</evidence>
<dbReference type="SUPFAM" id="SSF111369">
    <property type="entry name" value="HlyD-like secretion proteins"/>
    <property type="match status" value="3"/>
</dbReference>
<comment type="similarity">
    <text evidence="2">Belongs to the membrane fusion protein (MFP) (TC 8.A.1) family.</text>
</comment>
<comment type="caution">
    <text evidence="8">The sequence shown here is derived from an EMBL/GenBank/DDBJ whole genome shotgun (WGS) entry which is preliminary data.</text>
</comment>
<feature type="chain" id="PRO_5039141580" evidence="5">
    <location>
        <begin position="26"/>
        <end position="327"/>
    </location>
</feature>
<evidence type="ECO:0000256" key="5">
    <source>
        <dbReference type="SAM" id="SignalP"/>
    </source>
</evidence>
<evidence type="ECO:0000256" key="4">
    <source>
        <dbReference type="SAM" id="Coils"/>
    </source>
</evidence>
<dbReference type="Proteomes" id="UP000036356">
    <property type="component" value="Unassembled WGS sequence"/>
</dbReference>
<dbReference type="GO" id="GO:0022857">
    <property type="term" value="F:transmembrane transporter activity"/>
    <property type="evidence" value="ECO:0007669"/>
    <property type="project" value="InterPro"/>
</dbReference>
<dbReference type="InterPro" id="IPR059052">
    <property type="entry name" value="HH_YbhG-like"/>
</dbReference>
<dbReference type="PANTHER" id="PTHR32347">
    <property type="entry name" value="EFFLUX SYSTEM COMPONENT YKNX-RELATED"/>
    <property type="match status" value="1"/>
</dbReference>
<feature type="coiled-coil region" evidence="4">
    <location>
        <begin position="159"/>
        <end position="212"/>
    </location>
</feature>
<dbReference type="PROSITE" id="PS51257">
    <property type="entry name" value="PROKAR_LIPOPROTEIN"/>
    <property type="match status" value="1"/>
</dbReference>
<evidence type="ECO:0000313" key="8">
    <source>
        <dbReference type="EMBL" id="KLU66106.1"/>
    </source>
</evidence>
<comment type="subcellular location">
    <subcellularLocation>
        <location evidence="1">Cell envelope</location>
    </subcellularLocation>
</comment>
<sequence length="327" mass="33601">MKRVALIVLAMAVVLTGCGTTSQPAAGQSAAKASTNVQTTKPVYVMAGIINANDKANITTKIAAKVTGISVDVGSVVKQGDTLVTLDTNDIQAQVNQAQAAVAAAQANLANAQAGARPEQIAQAQAAVDAAKSAYTNAQTSYNRDQQLFQSGALPQAQLDAAQTQLTAAQAQYNSAQDQLDLLKKGQTQEAIDALQAQVQQAQSALDYAKTMLANGTIVAPIAGTISAKSINIGELASPGETLLTITNNTSLFVNASLPAGLASSVKVGQDVDVKVSEMPDKNFSGTVSMVNSVVDSQNTSVLVKIQINNPDPALKPGMLAEIGLKK</sequence>
<name>A0A0J1IN44_9FIRM</name>
<dbReference type="Pfam" id="PF25954">
    <property type="entry name" value="Beta-barrel_RND_2"/>
    <property type="match status" value="1"/>
</dbReference>
<dbReference type="InterPro" id="IPR050465">
    <property type="entry name" value="UPF0194_transport"/>
</dbReference>
<reference evidence="8 9" key="1">
    <citation type="submission" date="2015-06" db="EMBL/GenBank/DDBJ databases">
        <title>Draft genome of the moderately acidophilic sulfate reducer Candidatus Desulfosporosinus acididurans strain M1.</title>
        <authorList>
            <person name="Poehlein A."/>
            <person name="Petzsch P."/>
            <person name="Johnson B.D."/>
            <person name="Schloemann M."/>
            <person name="Daniel R."/>
            <person name="Muehling M."/>
        </authorList>
    </citation>
    <scope>NUCLEOTIDE SEQUENCE [LARGE SCALE GENOMIC DNA]</scope>
    <source>
        <strain evidence="8 9">M1</strain>
    </source>
</reference>
<dbReference type="GO" id="GO:0016020">
    <property type="term" value="C:membrane"/>
    <property type="evidence" value="ECO:0007669"/>
    <property type="project" value="InterPro"/>
</dbReference>
<dbReference type="Pfam" id="PF25881">
    <property type="entry name" value="HH_YBHG"/>
    <property type="match status" value="1"/>
</dbReference>
<dbReference type="NCBIfam" id="TIGR01730">
    <property type="entry name" value="RND_mfp"/>
    <property type="match status" value="1"/>
</dbReference>
<dbReference type="GO" id="GO:0030313">
    <property type="term" value="C:cell envelope"/>
    <property type="evidence" value="ECO:0007669"/>
    <property type="project" value="UniProtKB-SubCell"/>
</dbReference>
<evidence type="ECO:0000256" key="2">
    <source>
        <dbReference type="ARBA" id="ARBA00009477"/>
    </source>
</evidence>
<dbReference type="AlphaFoldDB" id="A0A0J1IN44"/>
<dbReference type="FunFam" id="2.40.30.170:FF:000010">
    <property type="entry name" value="Efflux RND transporter periplasmic adaptor subunit"/>
    <property type="match status" value="1"/>
</dbReference>
<evidence type="ECO:0000256" key="3">
    <source>
        <dbReference type="ARBA" id="ARBA00023054"/>
    </source>
</evidence>
<evidence type="ECO:0000256" key="1">
    <source>
        <dbReference type="ARBA" id="ARBA00004196"/>
    </source>
</evidence>
<evidence type="ECO:0000313" key="9">
    <source>
        <dbReference type="Proteomes" id="UP000036356"/>
    </source>
</evidence>
<keyword evidence="5" id="KW-0732">Signal</keyword>
<dbReference type="PANTHER" id="PTHR32347:SF23">
    <property type="entry name" value="BLL5650 PROTEIN"/>
    <property type="match status" value="1"/>
</dbReference>
<dbReference type="Gene3D" id="2.40.50.100">
    <property type="match status" value="1"/>
</dbReference>
<feature type="signal peptide" evidence="5">
    <location>
        <begin position="1"/>
        <end position="25"/>
    </location>
</feature>
<keyword evidence="9" id="KW-1185">Reference proteome</keyword>
<dbReference type="PATRIC" id="fig|476652.3.peg.2222"/>
<dbReference type="Gene3D" id="2.40.30.170">
    <property type="match status" value="1"/>
</dbReference>
<feature type="domain" description="CusB-like beta-barrel" evidence="7">
    <location>
        <begin position="254"/>
        <end position="326"/>
    </location>
</feature>